<evidence type="ECO:0000256" key="6">
    <source>
        <dbReference type="ARBA" id="ARBA00029321"/>
    </source>
</evidence>
<sequence>MQTLEAIDAWQALWASRDRLAEQSINGLFAADAGRFEHFSLTAAGILLDYSKQPIDRQTRERLLEVARARDVAGQRDAMLAGEPINESEGRAVLHTALRVPDGGTGWAAPAITREVATTRSRMAELAAAIRDGRRTGATGQPIEHVINIGIGGSDLGPRLVLEALAPLADGPTVHFVANVDGVEWQQAMGQCDPERTLVLVVSKSFGTVETMANAHEAMAWLRRSVPSDTVLERQVLAITANLDRVRELGLDPELALPMWDWVGGRYSLWSAVGFAIMLAIGPTAFDEVLAGAHAMDRHFAEAPLESNMPVLLGLVSIFNGTLLDRRSQAVVPYTERLGRLSAYLQQLVMESNGKSVDRAGHPVSIPTAGAIWGQTGTPGQHAFFQALHQGTDVVPVDFVGVARPVAGERGDPLALTANLFAQSQALMQGRGDADMPAARRCPGNRPSNTILLKALTPATLGALIALYEHRTFVEAAVWGINAFDQFGVELGKVLADELKPLIAGGQAAEGVDGSTAGLIARYRDWRG</sequence>
<dbReference type="PROSITE" id="PS00174">
    <property type="entry name" value="P_GLUCOSE_ISOMERASE_2"/>
    <property type="match status" value="1"/>
</dbReference>
<dbReference type="UniPathway" id="UPA00109">
    <property type="reaction ID" value="UER00181"/>
</dbReference>
<evidence type="ECO:0000256" key="1">
    <source>
        <dbReference type="ARBA" id="ARBA00004926"/>
    </source>
</evidence>
<evidence type="ECO:0000256" key="4">
    <source>
        <dbReference type="ARBA" id="ARBA00023152"/>
    </source>
</evidence>
<feature type="active site" description="Proton donor" evidence="7">
    <location>
        <position position="351"/>
    </location>
</feature>
<dbReference type="PRINTS" id="PR00662">
    <property type="entry name" value="G6PISOMERASE"/>
</dbReference>
<evidence type="ECO:0000313" key="9">
    <source>
        <dbReference type="EMBL" id="TVO65531.1"/>
    </source>
</evidence>
<dbReference type="CDD" id="cd05015">
    <property type="entry name" value="SIS_PGI_1"/>
    <property type="match status" value="1"/>
</dbReference>
<dbReference type="RefSeq" id="WP_144347749.1">
    <property type="nucleotide sequence ID" value="NZ_VMKP01000002.1"/>
</dbReference>
<comment type="caution">
    <text evidence="9">The sequence shown here is derived from an EMBL/GenBank/DDBJ whole genome shotgun (WGS) entry which is preliminary data.</text>
</comment>
<keyword evidence="7" id="KW-0963">Cytoplasm</keyword>
<comment type="pathway">
    <text evidence="1 7 8">Carbohydrate degradation; glycolysis; D-glyceraldehyde 3-phosphate and glycerone phosphate from D-glucose: step 2/4.</text>
</comment>
<dbReference type="InterPro" id="IPR035482">
    <property type="entry name" value="SIS_PGI_2"/>
</dbReference>
<keyword evidence="5 7" id="KW-0413">Isomerase</keyword>
<evidence type="ECO:0000256" key="5">
    <source>
        <dbReference type="ARBA" id="ARBA00023235"/>
    </source>
</evidence>
<dbReference type="GO" id="GO:0005829">
    <property type="term" value="C:cytosol"/>
    <property type="evidence" value="ECO:0007669"/>
    <property type="project" value="TreeGrafter"/>
</dbReference>
<dbReference type="GO" id="GO:0097367">
    <property type="term" value="F:carbohydrate derivative binding"/>
    <property type="evidence" value="ECO:0007669"/>
    <property type="project" value="InterPro"/>
</dbReference>
<comment type="similarity">
    <text evidence="2 7 8">Belongs to the GPI family.</text>
</comment>
<dbReference type="InterPro" id="IPR023096">
    <property type="entry name" value="G6P_Isomerase_C"/>
</dbReference>
<dbReference type="HAMAP" id="MF_00473">
    <property type="entry name" value="G6P_isomerase"/>
    <property type="match status" value="1"/>
</dbReference>
<comment type="subcellular location">
    <subcellularLocation>
        <location evidence="7">Cytoplasm</location>
    </subcellularLocation>
</comment>
<dbReference type="GO" id="GO:0048029">
    <property type="term" value="F:monosaccharide binding"/>
    <property type="evidence" value="ECO:0007669"/>
    <property type="project" value="TreeGrafter"/>
</dbReference>
<dbReference type="AlphaFoldDB" id="A0A557RK40"/>
<dbReference type="Gene3D" id="1.10.1390.10">
    <property type="match status" value="1"/>
</dbReference>
<protein>
    <recommendedName>
        <fullName evidence="7">Glucose-6-phosphate isomerase</fullName>
        <shortName evidence="7">GPI</shortName>
        <ecNumber evidence="7">5.3.1.9</ecNumber>
    </recommendedName>
    <alternativeName>
        <fullName evidence="7">Phosphoglucose isomerase</fullName>
        <shortName evidence="7">PGI</shortName>
    </alternativeName>
    <alternativeName>
        <fullName evidence="7">Phosphohexose isomerase</fullName>
        <shortName evidence="7">PHI</shortName>
    </alternativeName>
</protein>
<comment type="catalytic activity">
    <reaction evidence="6 7 8">
        <text>alpha-D-glucose 6-phosphate = beta-D-fructose 6-phosphate</text>
        <dbReference type="Rhea" id="RHEA:11816"/>
        <dbReference type="ChEBI" id="CHEBI:57634"/>
        <dbReference type="ChEBI" id="CHEBI:58225"/>
        <dbReference type="EC" id="5.3.1.9"/>
    </reaction>
</comment>
<evidence type="ECO:0000256" key="2">
    <source>
        <dbReference type="ARBA" id="ARBA00006604"/>
    </source>
</evidence>
<dbReference type="EC" id="5.3.1.9" evidence="7"/>
<dbReference type="PROSITE" id="PS51463">
    <property type="entry name" value="P_GLUCOSE_ISOMERASE_3"/>
    <property type="match status" value="1"/>
</dbReference>
<dbReference type="PANTHER" id="PTHR11469">
    <property type="entry name" value="GLUCOSE-6-PHOSPHATE ISOMERASE"/>
    <property type="match status" value="1"/>
</dbReference>
<dbReference type="InterPro" id="IPR046348">
    <property type="entry name" value="SIS_dom_sf"/>
</dbReference>
<feature type="active site" evidence="7">
    <location>
        <position position="382"/>
    </location>
</feature>
<organism evidence="9 10">
    <name type="scientific">Spiribacter aquaticus</name>
    <dbReference type="NCBI Taxonomy" id="1935996"/>
    <lineage>
        <taxon>Bacteria</taxon>
        <taxon>Pseudomonadati</taxon>
        <taxon>Pseudomonadota</taxon>
        <taxon>Gammaproteobacteria</taxon>
        <taxon>Chromatiales</taxon>
        <taxon>Ectothiorhodospiraceae</taxon>
        <taxon>Spiribacter</taxon>
    </lineage>
</organism>
<proteinExistence type="inferred from homology"/>
<dbReference type="NCBIfam" id="NF001211">
    <property type="entry name" value="PRK00179.1"/>
    <property type="match status" value="1"/>
</dbReference>
<dbReference type="GO" id="GO:0051156">
    <property type="term" value="P:glucose 6-phosphate metabolic process"/>
    <property type="evidence" value="ECO:0007669"/>
    <property type="project" value="TreeGrafter"/>
</dbReference>
<reference evidence="9 10" key="1">
    <citation type="submission" date="2019-07" db="EMBL/GenBank/DDBJ databases">
        <title>Reclasification of Spiribacter aquaticus.</title>
        <authorList>
            <person name="Leon M.J."/>
            <person name="Sanchez-Porro C."/>
            <person name="Ventosa A."/>
        </authorList>
    </citation>
    <scope>NUCLEOTIDE SEQUENCE [LARGE SCALE GENOMIC DNA]</scope>
    <source>
        <strain evidence="9 10">SP30</strain>
    </source>
</reference>
<dbReference type="Gene3D" id="3.40.50.10490">
    <property type="entry name" value="Glucose-6-phosphate isomerase like protein, domain 1"/>
    <property type="match status" value="2"/>
</dbReference>
<dbReference type="InterPro" id="IPR018189">
    <property type="entry name" value="Phosphoglucose_isomerase_CS"/>
</dbReference>
<dbReference type="GO" id="GO:0006096">
    <property type="term" value="P:glycolytic process"/>
    <property type="evidence" value="ECO:0007669"/>
    <property type="project" value="UniProtKB-UniRule"/>
</dbReference>
<dbReference type="SUPFAM" id="SSF53697">
    <property type="entry name" value="SIS domain"/>
    <property type="match status" value="1"/>
</dbReference>
<dbReference type="GO" id="GO:0006094">
    <property type="term" value="P:gluconeogenesis"/>
    <property type="evidence" value="ECO:0007669"/>
    <property type="project" value="UniProtKB-UniRule"/>
</dbReference>
<dbReference type="GO" id="GO:0004347">
    <property type="term" value="F:glucose-6-phosphate isomerase activity"/>
    <property type="evidence" value="ECO:0007669"/>
    <property type="project" value="UniProtKB-UniRule"/>
</dbReference>
<dbReference type="FunFam" id="3.40.50.10490:FF:000060">
    <property type="entry name" value="Glucose-6-phosphate isomerase"/>
    <property type="match status" value="1"/>
</dbReference>
<dbReference type="CDD" id="cd05016">
    <property type="entry name" value="SIS_PGI_2"/>
    <property type="match status" value="1"/>
</dbReference>
<evidence type="ECO:0000256" key="3">
    <source>
        <dbReference type="ARBA" id="ARBA00022432"/>
    </source>
</evidence>
<keyword evidence="4 7" id="KW-0324">Glycolysis</keyword>
<comment type="pathway">
    <text evidence="7">Carbohydrate biosynthesis; gluconeogenesis.</text>
</comment>
<keyword evidence="3 7" id="KW-0312">Gluconeogenesis</keyword>
<dbReference type="InterPro" id="IPR035476">
    <property type="entry name" value="SIS_PGI_1"/>
</dbReference>
<feature type="active site" evidence="7">
    <location>
        <position position="493"/>
    </location>
</feature>
<name>A0A557RK40_9GAMM</name>
<keyword evidence="10" id="KW-1185">Reference proteome</keyword>
<dbReference type="Pfam" id="PF00342">
    <property type="entry name" value="PGI"/>
    <property type="match status" value="1"/>
</dbReference>
<comment type="function">
    <text evidence="7">Catalyzes the reversible isomerization of glucose-6-phosphate to fructose-6-phosphate.</text>
</comment>
<evidence type="ECO:0000313" key="10">
    <source>
        <dbReference type="Proteomes" id="UP000316688"/>
    </source>
</evidence>
<dbReference type="PROSITE" id="PS00765">
    <property type="entry name" value="P_GLUCOSE_ISOMERASE_1"/>
    <property type="match status" value="1"/>
</dbReference>
<evidence type="ECO:0000256" key="8">
    <source>
        <dbReference type="RuleBase" id="RU000612"/>
    </source>
</evidence>
<dbReference type="Proteomes" id="UP000316688">
    <property type="component" value="Unassembled WGS sequence"/>
</dbReference>
<dbReference type="InterPro" id="IPR001672">
    <property type="entry name" value="G6P_Isomerase"/>
</dbReference>
<dbReference type="UniPathway" id="UPA00138"/>
<dbReference type="EMBL" id="VMKP01000002">
    <property type="protein sequence ID" value="TVO65531.1"/>
    <property type="molecule type" value="Genomic_DNA"/>
</dbReference>
<dbReference type="PANTHER" id="PTHR11469:SF1">
    <property type="entry name" value="GLUCOSE-6-PHOSPHATE ISOMERASE"/>
    <property type="match status" value="1"/>
</dbReference>
<gene>
    <name evidence="7" type="primary">pgi</name>
    <name evidence="9" type="ORF">FPL11_05545</name>
</gene>
<accession>A0A557RK40</accession>
<evidence type="ECO:0000256" key="7">
    <source>
        <dbReference type="HAMAP-Rule" id="MF_00473"/>
    </source>
</evidence>